<comment type="caution">
    <text evidence="3">The sequence shown here is derived from an EMBL/GenBank/DDBJ whole genome shotgun (WGS) entry which is preliminary data.</text>
</comment>
<evidence type="ECO:0000313" key="3">
    <source>
        <dbReference type="EMBL" id="MBN7825365.1"/>
    </source>
</evidence>
<gene>
    <name evidence="3" type="ORF">J0A66_09045</name>
</gene>
<dbReference type="RefSeq" id="WP_206573475.1">
    <property type="nucleotide sequence ID" value="NZ_JAFKCV010000004.1"/>
</dbReference>
<dbReference type="SMART" id="SM00530">
    <property type="entry name" value="HTH_XRE"/>
    <property type="match status" value="1"/>
</dbReference>
<evidence type="ECO:0000259" key="2">
    <source>
        <dbReference type="PROSITE" id="PS50943"/>
    </source>
</evidence>
<sequence>MGIQGKIHNQIRRLRFEHDEMTQAALAKAAGVTRQTIMSLEANKYSPSLELAFKISRVFNKPLTEVFSYEQTEP</sequence>
<dbReference type="PANTHER" id="PTHR46558:SF4">
    <property type="entry name" value="DNA-BIDING PHAGE PROTEIN"/>
    <property type="match status" value="1"/>
</dbReference>
<dbReference type="PROSITE" id="PS50943">
    <property type="entry name" value="HTH_CROC1"/>
    <property type="match status" value="1"/>
</dbReference>
<organism evidence="3 4">
    <name type="scientific">Bowmanella dokdonensis</name>
    <dbReference type="NCBI Taxonomy" id="751969"/>
    <lineage>
        <taxon>Bacteria</taxon>
        <taxon>Pseudomonadati</taxon>
        <taxon>Pseudomonadota</taxon>
        <taxon>Gammaproteobacteria</taxon>
        <taxon>Alteromonadales</taxon>
        <taxon>Alteromonadaceae</taxon>
        <taxon>Bowmanella</taxon>
    </lineage>
</organism>
<dbReference type="PANTHER" id="PTHR46558">
    <property type="entry name" value="TRACRIPTIONAL REGULATORY PROTEIN-RELATED-RELATED"/>
    <property type="match status" value="1"/>
</dbReference>
<dbReference type="InterPro" id="IPR010982">
    <property type="entry name" value="Lambda_DNA-bd_dom_sf"/>
</dbReference>
<dbReference type="GO" id="GO:0003677">
    <property type="term" value="F:DNA binding"/>
    <property type="evidence" value="ECO:0007669"/>
    <property type="project" value="UniProtKB-KW"/>
</dbReference>
<dbReference type="AlphaFoldDB" id="A0A939DMK4"/>
<proteinExistence type="predicted"/>
<dbReference type="EMBL" id="JAFKCV010000004">
    <property type="protein sequence ID" value="MBN7825365.1"/>
    <property type="molecule type" value="Genomic_DNA"/>
</dbReference>
<dbReference type="SUPFAM" id="SSF47413">
    <property type="entry name" value="lambda repressor-like DNA-binding domains"/>
    <property type="match status" value="1"/>
</dbReference>
<reference evidence="3" key="1">
    <citation type="submission" date="2021-03" db="EMBL/GenBank/DDBJ databases">
        <title>novel species isolated from a fishpond in China.</title>
        <authorList>
            <person name="Lu H."/>
            <person name="Cai Z."/>
        </authorList>
    </citation>
    <scope>NUCLEOTIDE SEQUENCE</scope>
    <source>
        <strain evidence="3">JCM 30855</strain>
    </source>
</reference>
<dbReference type="Gene3D" id="1.10.260.40">
    <property type="entry name" value="lambda repressor-like DNA-binding domains"/>
    <property type="match status" value="1"/>
</dbReference>
<dbReference type="InterPro" id="IPR001387">
    <property type="entry name" value="Cro/C1-type_HTH"/>
</dbReference>
<evidence type="ECO:0000256" key="1">
    <source>
        <dbReference type="ARBA" id="ARBA00023125"/>
    </source>
</evidence>
<dbReference type="CDD" id="cd00093">
    <property type="entry name" value="HTH_XRE"/>
    <property type="match status" value="1"/>
</dbReference>
<feature type="domain" description="HTH cro/C1-type" evidence="2">
    <location>
        <begin position="11"/>
        <end position="66"/>
    </location>
</feature>
<dbReference type="Pfam" id="PF01381">
    <property type="entry name" value="HTH_3"/>
    <property type="match status" value="1"/>
</dbReference>
<accession>A0A939DMK4</accession>
<keyword evidence="1" id="KW-0238">DNA-binding</keyword>
<protein>
    <submittedName>
        <fullName evidence="3">Helix-turn-helix transcriptional regulator</fullName>
    </submittedName>
</protein>
<keyword evidence="4" id="KW-1185">Reference proteome</keyword>
<dbReference type="Proteomes" id="UP000664654">
    <property type="component" value="Unassembled WGS sequence"/>
</dbReference>
<evidence type="ECO:0000313" key="4">
    <source>
        <dbReference type="Proteomes" id="UP000664654"/>
    </source>
</evidence>
<name>A0A939DMK4_9ALTE</name>